<keyword evidence="2" id="KW-1185">Reference proteome</keyword>
<protein>
    <submittedName>
        <fullName evidence="1">PGDYG domain-containing protein</fullName>
    </submittedName>
</protein>
<dbReference type="InterPro" id="IPR025688">
    <property type="entry name" value="PGDYG_prot"/>
</dbReference>
<dbReference type="Proteomes" id="UP001216674">
    <property type="component" value="Unassembled WGS sequence"/>
</dbReference>
<gene>
    <name evidence="1" type="ORF">P3W85_19005</name>
</gene>
<dbReference type="EMBL" id="JARJLM010000323">
    <property type="protein sequence ID" value="MDF3835030.1"/>
    <property type="molecule type" value="Genomic_DNA"/>
</dbReference>
<reference evidence="1 2" key="1">
    <citation type="submission" date="2023-03" db="EMBL/GenBank/DDBJ databases">
        <title>Draft assemblies of triclosan tolerant bacteria isolated from returned activated sludge.</title>
        <authorList>
            <person name="Van Hamelsveld S."/>
        </authorList>
    </citation>
    <scope>NUCLEOTIDE SEQUENCE [LARGE SCALE GENOMIC DNA]</scope>
    <source>
        <strain evidence="1 2">GW210010_S58</strain>
    </source>
</reference>
<accession>A0ABT6AR14</accession>
<evidence type="ECO:0000313" key="2">
    <source>
        <dbReference type="Proteomes" id="UP001216674"/>
    </source>
</evidence>
<dbReference type="Pfam" id="PF14083">
    <property type="entry name" value="PGDYG"/>
    <property type="match status" value="1"/>
</dbReference>
<dbReference type="RefSeq" id="WP_276265933.1">
    <property type="nucleotide sequence ID" value="NZ_JARJLM010000323.1"/>
</dbReference>
<sequence length="146" mass="15797">MPILTHIDLRTDPAAAPYQKHEVVQVAFAAAPGELLSLEGPNRYQPGDAIVTGSTGDRWVVSRERFDARYEPLQAGTHGQDGAYRNKPGVVLAKRMDAAFSIARSTGGDVLRGEPGDWLMQYAPGDYGIVQQARFAQVYRPAAGNA</sequence>
<proteinExistence type="predicted"/>
<evidence type="ECO:0000313" key="1">
    <source>
        <dbReference type="EMBL" id="MDF3835030.1"/>
    </source>
</evidence>
<name>A0ABT6AR14_9BURK</name>
<comment type="caution">
    <text evidence="1">The sequence shown here is derived from an EMBL/GenBank/DDBJ whole genome shotgun (WGS) entry which is preliminary data.</text>
</comment>
<organism evidence="1 2">
    <name type="scientific">Cupriavidus basilensis</name>
    <dbReference type="NCBI Taxonomy" id="68895"/>
    <lineage>
        <taxon>Bacteria</taxon>
        <taxon>Pseudomonadati</taxon>
        <taxon>Pseudomonadota</taxon>
        <taxon>Betaproteobacteria</taxon>
        <taxon>Burkholderiales</taxon>
        <taxon>Burkholderiaceae</taxon>
        <taxon>Cupriavidus</taxon>
    </lineage>
</organism>